<reference evidence="9" key="1">
    <citation type="submission" date="2020-12" db="EMBL/GenBank/DDBJ databases">
        <title>Oil enriched cultivation method for isolating marine PHA-producing bacteria.</title>
        <authorList>
            <person name="Zheng W."/>
            <person name="Yu S."/>
            <person name="Huang Y."/>
        </authorList>
    </citation>
    <scope>NUCLEOTIDE SEQUENCE</scope>
    <source>
        <strain evidence="9">SY-2-12</strain>
    </source>
</reference>
<dbReference type="GO" id="GO:0022857">
    <property type="term" value="F:transmembrane transporter activity"/>
    <property type="evidence" value="ECO:0007669"/>
    <property type="project" value="InterPro"/>
</dbReference>
<comment type="similarity">
    <text evidence="2 7">Belongs to the ExbD/TolR family.</text>
</comment>
<evidence type="ECO:0000313" key="10">
    <source>
        <dbReference type="Proteomes" id="UP000664096"/>
    </source>
</evidence>
<proteinExistence type="inferred from homology"/>
<evidence type="ECO:0000256" key="6">
    <source>
        <dbReference type="ARBA" id="ARBA00023136"/>
    </source>
</evidence>
<evidence type="ECO:0000256" key="4">
    <source>
        <dbReference type="ARBA" id="ARBA00022692"/>
    </source>
</evidence>
<keyword evidence="4 7" id="KW-0812">Transmembrane</keyword>
<evidence type="ECO:0000256" key="1">
    <source>
        <dbReference type="ARBA" id="ARBA00004162"/>
    </source>
</evidence>
<dbReference type="GO" id="GO:0005886">
    <property type="term" value="C:plasma membrane"/>
    <property type="evidence" value="ECO:0007669"/>
    <property type="project" value="UniProtKB-SubCell"/>
</dbReference>
<protein>
    <submittedName>
        <fullName evidence="9">Biopolymer transporter ExbD</fullName>
    </submittedName>
</protein>
<keyword evidence="3" id="KW-1003">Cell membrane</keyword>
<dbReference type="AlphaFoldDB" id="A0A939EFI2"/>
<dbReference type="Proteomes" id="UP000664096">
    <property type="component" value="Unassembled WGS sequence"/>
</dbReference>
<name>A0A939EFI2_9HYPH</name>
<organism evidence="9 10">
    <name type="scientific">Roseibium aggregatum</name>
    <dbReference type="NCBI Taxonomy" id="187304"/>
    <lineage>
        <taxon>Bacteria</taxon>
        <taxon>Pseudomonadati</taxon>
        <taxon>Pseudomonadota</taxon>
        <taxon>Alphaproteobacteria</taxon>
        <taxon>Hyphomicrobiales</taxon>
        <taxon>Stappiaceae</taxon>
        <taxon>Roseibium</taxon>
    </lineage>
</organism>
<accession>A0A939EFI2</accession>
<keyword evidence="7" id="KW-0813">Transport</keyword>
<keyword evidence="6 8" id="KW-0472">Membrane</keyword>
<evidence type="ECO:0000256" key="3">
    <source>
        <dbReference type="ARBA" id="ARBA00022475"/>
    </source>
</evidence>
<evidence type="ECO:0000256" key="7">
    <source>
        <dbReference type="RuleBase" id="RU003879"/>
    </source>
</evidence>
<sequence>MIKIPQKPVKRPLESTVSLINIVFLMLIFFLVAGQLAPPQDREVTLSEAATEDRMPPPDALYVRADGALYYRDEPITAETYLTEHSKAGDEAGQLVKLAADKDLEAGRLLEHVSALYKAGAERVVVVTRILRE</sequence>
<gene>
    <name evidence="9" type="ORF">JF539_16380</name>
</gene>
<evidence type="ECO:0000256" key="8">
    <source>
        <dbReference type="SAM" id="Phobius"/>
    </source>
</evidence>
<dbReference type="PANTHER" id="PTHR30558">
    <property type="entry name" value="EXBD MEMBRANE COMPONENT OF PMF-DRIVEN MACROMOLECULE IMPORT SYSTEM"/>
    <property type="match status" value="1"/>
</dbReference>
<keyword evidence="7" id="KW-0653">Protein transport</keyword>
<feature type="transmembrane region" description="Helical" evidence="8">
    <location>
        <begin position="12"/>
        <end position="33"/>
    </location>
</feature>
<evidence type="ECO:0000256" key="2">
    <source>
        <dbReference type="ARBA" id="ARBA00005811"/>
    </source>
</evidence>
<dbReference type="Pfam" id="PF02472">
    <property type="entry name" value="ExbD"/>
    <property type="match status" value="1"/>
</dbReference>
<dbReference type="EMBL" id="JAEKJZ010000003">
    <property type="protein sequence ID" value="MBN9671929.1"/>
    <property type="molecule type" value="Genomic_DNA"/>
</dbReference>
<keyword evidence="5 8" id="KW-1133">Transmembrane helix</keyword>
<evidence type="ECO:0000256" key="5">
    <source>
        <dbReference type="ARBA" id="ARBA00022989"/>
    </source>
</evidence>
<dbReference type="GO" id="GO:0015031">
    <property type="term" value="P:protein transport"/>
    <property type="evidence" value="ECO:0007669"/>
    <property type="project" value="UniProtKB-KW"/>
</dbReference>
<comment type="caution">
    <text evidence="9">The sequence shown here is derived from an EMBL/GenBank/DDBJ whole genome shotgun (WGS) entry which is preliminary data.</text>
</comment>
<comment type="subcellular location">
    <subcellularLocation>
        <location evidence="1">Cell membrane</location>
        <topology evidence="1">Single-pass membrane protein</topology>
    </subcellularLocation>
    <subcellularLocation>
        <location evidence="7">Cell membrane</location>
        <topology evidence="7">Single-pass type II membrane protein</topology>
    </subcellularLocation>
</comment>
<dbReference type="InterPro" id="IPR003400">
    <property type="entry name" value="ExbD"/>
</dbReference>
<dbReference type="PANTHER" id="PTHR30558:SF3">
    <property type="entry name" value="BIOPOLYMER TRANSPORT PROTEIN EXBD-RELATED"/>
    <property type="match status" value="1"/>
</dbReference>
<evidence type="ECO:0000313" key="9">
    <source>
        <dbReference type="EMBL" id="MBN9671929.1"/>
    </source>
</evidence>